<reference evidence="1" key="2">
    <citation type="submission" date="2015-03" db="EMBL/GenBank/DDBJ databases">
        <authorList>
            <person name="Chow C.-E.T."/>
            <person name="Winget D.M."/>
            <person name="White R.A.III."/>
            <person name="Hallam S.J."/>
            <person name="Suttle C.A."/>
        </authorList>
    </citation>
    <scope>NUCLEOTIDE SEQUENCE</scope>
    <source>
        <strain evidence="1">H4084988</strain>
    </source>
</reference>
<accession>A0A0F7L7T3</accession>
<dbReference type="EMBL" id="KR029594">
    <property type="protein sequence ID" value="AKH47467.1"/>
    <property type="molecule type" value="Genomic_DNA"/>
</dbReference>
<evidence type="ECO:0000313" key="1">
    <source>
        <dbReference type="EMBL" id="AKH47467.1"/>
    </source>
</evidence>
<sequence>MIQIKKIIREGEICHPWYYGHSYFDWPMNVRVMHPIPINFIVRFIRQAKFWWDCFRLGKSHLDKLEDDIRSKVYHNYWTDVFDSVERKMKIFTDANGFYTRGKPPNN</sequence>
<reference evidence="1" key="1">
    <citation type="journal article" date="2015" name="Front. Microbiol.">
        <title>Combining genomic sequencing methods to explore viral diversity and reveal potential virus-host interactions.</title>
        <authorList>
            <person name="Chow C.E."/>
            <person name="Winget D.M."/>
            <person name="White R.A.III."/>
            <person name="Hallam S.J."/>
            <person name="Suttle C.A."/>
        </authorList>
    </citation>
    <scope>NUCLEOTIDE SEQUENCE</scope>
    <source>
        <strain evidence="1">H4084988</strain>
    </source>
</reference>
<protein>
    <submittedName>
        <fullName evidence="1">Uncharacterized protein</fullName>
    </submittedName>
</protein>
<name>A0A0F7L7T3_9VIRU</name>
<proteinExistence type="predicted"/>
<organism evidence="1">
    <name type="scientific">uncultured marine virus</name>
    <dbReference type="NCBI Taxonomy" id="186617"/>
    <lineage>
        <taxon>Viruses</taxon>
        <taxon>environmental samples</taxon>
    </lineage>
</organism>